<reference evidence="2 3" key="1">
    <citation type="submission" date="2017-03" db="EMBL/GenBank/DDBJ databases">
        <title>Whole genome sequences of fourteen strains of Bradyrhizobium canariense and one strain of Bradyrhizobium japonicum isolated from Lupinus (Papilionoideae: Genisteae) species in Algeria.</title>
        <authorList>
            <person name="Crovadore J."/>
            <person name="Chekireb D."/>
            <person name="Brachmann A."/>
            <person name="Chablais R."/>
            <person name="Cochard B."/>
            <person name="Lefort F."/>
        </authorList>
    </citation>
    <scope>NUCLEOTIDE SEQUENCE [LARGE SCALE GENOMIC DNA]</scope>
    <source>
        <strain evidence="2 3">UBMAN05</strain>
    </source>
</reference>
<feature type="coiled-coil region" evidence="1">
    <location>
        <begin position="32"/>
        <end position="59"/>
    </location>
</feature>
<evidence type="ECO:0000313" key="3">
    <source>
        <dbReference type="Proteomes" id="UP000193884"/>
    </source>
</evidence>
<protein>
    <submittedName>
        <fullName evidence="2">Uncharacterized protein</fullName>
    </submittedName>
</protein>
<keyword evidence="1" id="KW-0175">Coiled coil</keyword>
<sequence length="84" mass="9701">MGVERMHSPKYWLMRAEEFRTKADNCEYPATRDSLRQVAQNFEELARRAQQILDADERRQLEPRGGGTLTIHAPLWASCVAGRI</sequence>
<evidence type="ECO:0000256" key="1">
    <source>
        <dbReference type="SAM" id="Coils"/>
    </source>
</evidence>
<accession>A0ABX3X4K8</accession>
<evidence type="ECO:0000313" key="2">
    <source>
        <dbReference type="EMBL" id="OSJ28530.1"/>
    </source>
</evidence>
<gene>
    <name evidence="2" type="ORF">BST63_16880</name>
</gene>
<keyword evidence="3" id="KW-1185">Reference proteome</keyword>
<comment type="caution">
    <text evidence="2">The sequence shown here is derived from an EMBL/GenBank/DDBJ whole genome shotgun (WGS) entry which is preliminary data.</text>
</comment>
<dbReference type="Proteomes" id="UP000193884">
    <property type="component" value="Unassembled WGS sequence"/>
</dbReference>
<name>A0ABX3X4K8_9BRAD</name>
<dbReference type="EMBL" id="NAFK01000161">
    <property type="protein sequence ID" value="OSJ28530.1"/>
    <property type="molecule type" value="Genomic_DNA"/>
</dbReference>
<proteinExistence type="predicted"/>
<organism evidence="2 3">
    <name type="scientific">Bradyrhizobium canariense</name>
    <dbReference type="NCBI Taxonomy" id="255045"/>
    <lineage>
        <taxon>Bacteria</taxon>
        <taxon>Pseudomonadati</taxon>
        <taxon>Pseudomonadota</taxon>
        <taxon>Alphaproteobacteria</taxon>
        <taxon>Hyphomicrobiales</taxon>
        <taxon>Nitrobacteraceae</taxon>
        <taxon>Bradyrhizobium</taxon>
    </lineage>
</organism>